<feature type="region of interest" description="Disordered" evidence="3">
    <location>
        <begin position="23"/>
        <end position="44"/>
    </location>
</feature>
<evidence type="ECO:0000256" key="1">
    <source>
        <dbReference type="ARBA" id="ARBA00001933"/>
    </source>
</evidence>
<keyword evidence="2" id="KW-0808">Transferase</keyword>
<evidence type="ECO:0000313" key="5">
    <source>
        <dbReference type="EMBL" id="KAH0778069.1"/>
    </source>
</evidence>
<reference evidence="5 6" key="1">
    <citation type="journal article" date="2021" name="bioRxiv">
        <title>Chromosome-scale and haplotype-resolved genome assembly of a tetraploid potato cultivar.</title>
        <authorList>
            <person name="Sun H."/>
            <person name="Jiao W.-B."/>
            <person name="Krause K."/>
            <person name="Campoy J.A."/>
            <person name="Goel M."/>
            <person name="Folz-Donahue K."/>
            <person name="Kukat C."/>
            <person name="Huettel B."/>
            <person name="Schneeberger K."/>
        </authorList>
    </citation>
    <scope>NUCLEOTIDE SEQUENCE [LARGE SCALE GENOMIC DNA]</scope>
    <source>
        <strain evidence="5">SolTubOtavaFocal</strain>
        <tissue evidence="5">Leaves</tissue>
    </source>
</reference>
<gene>
    <name evidence="5" type="ORF">KY290_009480</name>
</gene>
<feature type="compositionally biased region" description="Polar residues" evidence="3">
    <location>
        <begin position="33"/>
        <end position="44"/>
    </location>
</feature>
<dbReference type="InterPro" id="IPR014756">
    <property type="entry name" value="Ig_E-set"/>
</dbReference>
<dbReference type="InterPro" id="IPR004839">
    <property type="entry name" value="Aminotransferase_I/II_large"/>
</dbReference>
<dbReference type="PANTHER" id="PTHR13693">
    <property type="entry name" value="CLASS II AMINOTRANSFERASE/8-AMINO-7-OXONONANOATE SYNTHASE"/>
    <property type="match status" value="1"/>
</dbReference>
<keyword evidence="6" id="KW-1185">Reference proteome</keyword>
<dbReference type="SUPFAM" id="SSF53383">
    <property type="entry name" value="PLP-dependent transferases"/>
    <property type="match status" value="1"/>
</dbReference>
<dbReference type="Pfam" id="PF00155">
    <property type="entry name" value="Aminotran_1_2"/>
    <property type="match status" value="1"/>
</dbReference>
<dbReference type="InterPro" id="IPR015421">
    <property type="entry name" value="PyrdxlP-dep_Trfase_major"/>
</dbReference>
<accession>A0ABQ7WBF3</accession>
<protein>
    <recommendedName>
        <fullName evidence="4">Aminotransferase class I/classII large domain-containing protein</fullName>
    </recommendedName>
</protein>
<dbReference type="PANTHER" id="PTHR13693:SF86">
    <property type="entry name" value="LONG CHAIN BASE BIOSYNTHESIS PROTEIN 1-LIKE"/>
    <property type="match status" value="1"/>
</dbReference>
<dbReference type="InterPro" id="IPR015424">
    <property type="entry name" value="PyrdxlP-dep_Trfase"/>
</dbReference>
<evidence type="ECO:0000256" key="3">
    <source>
        <dbReference type="SAM" id="MobiDB-lite"/>
    </source>
</evidence>
<name>A0ABQ7WBF3_SOLTU</name>
<dbReference type="Pfam" id="PF08737">
    <property type="entry name" value="Rgp1"/>
    <property type="match status" value="1"/>
</dbReference>
<evidence type="ECO:0000259" key="4">
    <source>
        <dbReference type="Pfam" id="PF00155"/>
    </source>
</evidence>
<comment type="caution">
    <text evidence="5">The sequence shown here is derived from an EMBL/GenBank/DDBJ whole genome shotgun (WGS) entry which is preliminary data.</text>
</comment>
<sequence>MSAPNKPSRVFSFFNITAGIGGGGGGGGGSVSGRRSNATDLQQPQLKLEPDREVYRPGDPITITIEIKNPTTSSSLLIEKLSFEMKGIEKLDTQWFSTTKPSPDFKHRRGEYVFMDNLTPALISNQIVSAGSSRKFMVRTILPSTIPPSYRGATIRYLYYVRSILSGQYLIMENGHFSEESIRDLAELETRIPLQLWVTQKSNGLQSEEGRSSGIVPASTLLLDVYWKEMDADTDWAKINETFDGVEEGYESSRDEVSSVSSYNPMKDNIHRTFGSSLSLRSSLARTSSKDLPHLEGRSSISSQLALPQIAVADVLYDSNGADALSPSQQLKSTKAFSKYDDSMVPSVSGMGESGASEGFIRGRSYNIRLDDQVLLRFSPKNSESTYYFSDMIGGTLTFFHEEGSRRCLELSITLEMTETISRRYVHPSRRHAPSITKVHSDHHEVVADLVQTSFLFSIPMDGPMSFSTHYVSVQWALRFEFFTTPKNADWSRYEHPLLVEGREKCEWVILFGTPMGPYIKSCRYTHCEKLKCLAPLLLRYLTGNPWSLPTRVSSSQSVFFPFSAINAHYIYIYIFNSKSPFQNQESPNTPFKILNWVIRLSLKSPLKLQESLFQLRGASDWFTWISEAPFARAVVFGVNIGGHLFVEGLLLVVILFLLSQKSYKPPKRPLTKKEIDELCEEWVPEPLIPTITDEMKSEPPVLESAAGPHTTVNGKEVINFTSANYLGLLGNEKLLEACTRALEKYGVGSCGPRGFYGTIDVHLDCEARIAKFLGTPDSILYSYGLSTMFSAIPAFCKKGDVIVADEGVHWGIQNGLQLSRSTIIYFKHNDMESLRNTLEKITQENKQAKKLRRYIIVEAVYQNSGQIAPLDEIIKLKEKYRFRVLLDESNSLGVLGSSGKGLTEYYNVPVDKIDIITAAMGHALATEGGFCTGSTRVIEHQRLSSSGYVFSASLPPYLASAAVKAFDILEENPDLITKLRENINILFKGLQDIHGMEIMSDPLSPIVFLRLKKSTGSSKSDLKLLEDIADRVLKEDSVFVVTSKRSTLDKCKLPVGLRLFVSAGHSESDLEKASKSLKRVAASLLTDQS</sequence>
<evidence type="ECO:0000313" key="6">
    <source>
        <dbReference type="Proteomes" id="UP000826656"/>
    </source>
</evidence>
<dbReference type="InterPro" id="IPR014752">
    <property type="entry name" value="Arrestin-like_C"/>
</dbReference>
<dbReference type="Gene3D" id="3.40.640.10">
    <property type="entry name" value="Type I PLP-dependent aspartate aminotransferase-like (Major domain)"/>
    <property type="match status" value="1"/>
</dbReference>
<feature type="domain" description="Aminotransferase class I/classII large" evidence="4">
    <location>
        <begin position="717"/>
        <end position="1077"/>
    </location>
</feature>
<dbReference type="Gene3D" id="2.60.40.640">
    <property type="match status" value="1"/>
</dbReference>
<dbReference type="InterPro" id="IPR015422">
    <property type="entry name" value="PyrdxlP-dep_Trfase_small"/>
</dbReference>
<dbReference type="EMBL" id="JAIVGD010000003">
    <property type="protein sequence ID" value="KAH0778069.1"/>
    <property type="molecule type" value="Genomic_DNA"/>
</dbReference>
<organism evidence="5 6">
    <name type="scientific">Solanum tuberosum</name>
    <name type="common">Potato</name>
    <dbReference type="NCBI Taxonomy" id="4113"/>
    <lineage>
        <taxon>Eukaryota</taxon>
        <taxon>Viridiplantae</taxon>
        <taxon>Streptophyta</taxon>
        <taxon>Embryophyta</taxon>
        <taxon>Tracheophyta</taxon>
        <taxon>Spermatophyta</taxon>
        <taxon>Magnoliopsida</taxon>
        <taxon>eudicotyledons</taxon>
        <taxon>Gunneridae</taxon>
        <taxon>Pentapetalae</taxon>
        <taxon>asterids</taxon>
        <taxon>lamiids</taxon>
        <taxon>Solanales</taxon>
        <taxon>Solanaceae</taxon>
        <taxon>Solanoideae</taxon>
        <taxon>Solaneae</taxon>
        <taxon>Solanum</taxon>
    </lineage>
</organism>
<dbReference type="InterPro" id="IPR050087">
    <property type="entry name" value="AON_synthase_class-II"/>
</dbReference>
<dbReference type="InterPro" id="IPR014848">
    <property type="entry name" value="Rgp1"/>
</dbReference>
<dbReference type="SUPFAM" id="SSF81296">
    <property type="entry name" value="E set domains"/>
    <property type="match status" value="1"/>
</dbReference>
<comment type="cofactor">
    <cofactor evidence="1">
        <name>pyridoxal 5'-phosphate</name>
        <dbReference type="ChEBI" id="CHEBI:597326"/>
    </cofactor>
</comment>
<evidence type="ECO:0000256" key="2">
    <source>
        <dbReference type="ARBA" id="ARBA00022679"/>
    </source>
</evidence>
<proteinExistence type="predicted"/>
<dbReference type="Gene3D" id="3.90.1150.10">
    <property type="entry name" value="Aspartate Aminotransferase, domain 1"/>
    <property type="match status" value="1"/>
</dbReference>
<dbReference type="Proteomes" id="UP000826656">
    <property type="component" value="Unassembled WGS sequence"/>
</dbReference>